<evidence type="ECO:0000313" key="4">
    <source>
        <dbReference type="Proteomes" id="UP000193240"/>
    </source>
</evidence>
<feature type="compositionally biased region" description="Low complexity" evidence="1">
    <location>
        <begin position="200"/>
        <end position="213"/>
    </location>
</feature>
<dbReference type="EMBL" id="KZ107838">
    <property type="protein sequence ID" value="OSS54536.1"/>
    <property type="molecule type" value="Genomic_DNA"/>
</dbReference>
<proteinExistence type="predicted"/>
<protein>
    <submittedName>
        <fullName evidence="3">Uncharacterized protein</fullName>
    </submittedName>
</protein>
<feature type="compositionally biased region" description="Basic and acidic residues" evidence="1">
    <location>
        <begin position="304"/>
        <end position="318"/>
    </location>
</feature>
<name>A0A1Y2MEI6_EPING</name>
<gene>
    <name evidence="3" type="ORF">B5807_00333</name>
</gene>
<dbReference type="Proteomes" id="UP000193240">
    <property type="component" value="Unassembled WGS sequence"/>
</dbReference>
<keyword evidence="2" id="KW-0472">Membrane</keyword>
<feature type="transmembrane region" description="Helical" evidence="2">
    <location>
        <begin position="227"/>
        <end position="248"/>
    </location>
</feature>
<organism evidence="3 4">
    <name type="scientific">Epicoccum nigrum</name>
    <name type="common">Soil fungus</name>
    <name type="synonym">Epicoccum purpurascens</name>
    <dbReference type="NCBI Taxonomy" id="105696"/>
    <lineage>
        <taxon>Eukaryota</taxon>
        <taxon>Fungi</taxon>
        <taxon>Dikarya</taxon>
        <taxon>Ascomycota</taxon>
        <taxon>Pezizomycotina</taxon>
        <taxon>Dothideomycetes</taxon>
        <taxon>Pleosporomycetidae</taxon>
        <taxon>Pleosporales</taxon>
        <taxon>Pleosporineae</taxon>
        <taxon>Didymellaceae</taxon>
        <taxon>Epicoccum</taxon>
    </lineage>
</organism>
<dbReference type="STRING" id="105696.A0A1Y2MEI6"/>
<keyword evidence="2" id="KW-0812">Transmembrane</keyword>
<feature type="region of interest" description="Disordered" evidence="1">
    <location>
        <begin position="298"/>
        <end position="318"/>
    </location>
</feature>
<feature type="compositionally biased region" description="Basic and acidic residues" evidence="1">
    <location>
        <begin position="263"/>
        <end position="276"/>
    </location>
</feature>
<dbReference type="InParanoid" id="A0A1Y2MEI6"/>
<keyword evidence="4" id="KW-1185">Reference proteome</keyword>
<reference evidence="3 4" key="1">
    <citation type="journal article" date="2017" name="Genome Announc.">
        <title>Genome sequence of the saprophytic ascomycete Epicoccum nigrum ICMP 19927 strain isolated from New Zealand.</title>
        <authorList>
            <person name="Fokin M."/>
            <person name="Fleetwood D."/>
            <person name="Weir B.S."/>
            <person name="Villas-Boas S.G."/>
        </authorList>
    </citation>
    <scope>NUCLEOTIDE SEQUENCE [LARGE SCALE GENOMIC DNA]</scope>
    <source>
        <strain evidence="3 4">ICMP 19927</strain>
    </source>
</reference>
<evidence type="ECO:0000313" key="3">
    <source>
        <dbReference type="EMBL" id="OSS54536.1"/>
    </source>
</evidence>
<evidence type="ECO:0000256" key="1">
    <source>
        <dbReference type="SAM" id="MobiDB-lite"/>
    </source>
</evidence>
<accession>A0A1Y2MEI6</accession>
<dbReference type="AlphaFoldDB" id="A0A1Y2MEI6"/>
<evidence type="ECO:0000256" key="2">
    <source>
        <dbReference type="SAM" id="Phobius"/>
    </source>
</evidence>
<keyword evidence="2" id="KW-1133">Transmembrane helix</keyword>
<sequence>MTSVPCSPITGPITDTATYTYSDLDSGFTPPKSCLEPTYTSLPVGLDPVFTWVSTETAGSNVTSSMVWMKVYRGRDPACYPPHYPNACEWRGTVQQQQNYVYSPATCPGGYASATTSIDQSAIAMTTATCCPSGYALSTVRPNDGETFWGDLVSCTSVATSVVFKSTPTTFPSNVLTLYAPTVVVAWQSSDIARWRTALPTSTSGGPTSSSGSVAATKSGLSTGAKAGIGAGCALAAIAALVILLLFLRSRSRRRRAANHDVSITHENQENRDSPEKSLPVKNRDPHVELTNEAALQEMTGHGRRNEADDKTVRAELM</sequence>
<feature type="region of interest" description="Disordered" evidence="1">
    <location>
        <begin position="257"/>
        <end position="286"/>
    </location>
</feature>
<feature type="region of interest" description="Disordered" evidence="1">
    <location>
        <begin position="198"/>
        <end position="217"/>
    </location>
</feature>